<dbReference type="AlphaFoldDB" id="A0A6A6IBH6"/>
<evidence type="ECO:0000313" key="2">
    <source>
        <dbReference type="EMBL" id="KAF2247934.1"/>
    </source>
</evidence>
<dbReference type="Pfam" id="PF22917">
    <property type="entry name" value="PRISE"/>
    <property type="match status" value="1"/>
</dbReference>
<dbReference type="Proteomes" id="UP000800094">
    <property type="component" value="Unassembled WGS sequence"/>
</dbReference>
<organism evidence="2 3">
    <name type="scientific">Trematosphaeria pertusa</name>
    <dbReference type="NCBI Taxonomy" id="390896"/>
    <lineage>
        <taxon>Eukaryota</taxon>
        <taxon>Fungi</taxon>
        <taxon>Dikarya</taxon>
        <taxon>Ascomycota</taxon>
        <taxon>Pezizomycotina</taxon>
        <taxon>Dothideomycetes</taxon>
        <taxon>Pleosporomycetidae</taxon>
        <taxon>Pleosporales</taxon>
        <taxon>Massarineae</taxon>
        <taxon>Trematosphaeriaceae</taxon>
        <taxon>Trematosphaeria</taxon>
    </lineage>
</organism>
<dbReference type="EMBL" id="ML987196">
    <property type="protein sequence ID" value="KAF2247934.1"/>
    <property type="molecule type" value="Genomic_DNA"/>
</dbReference>
<dbReference type="RefSeq" id="XP_033682938.1">
    <property type="nucleotide sequence ID" value="XM_033825879.1"/>
</dbReference>
<sequence>MTTPTHQQTVESRGIYHGLPVFPPSLKNLTAIITGANGISGNYMLRVLAQSPSRWSKIYCLSRRAPAIPDGLPANAEHIECDFLTGREEIARVLREKGVEGVDYVFFFSYVQVKPKEGAGLWSDAEEMCKVNLALLQNFCEALPLANVKPKRIMLQTGAKNYGIHLGPAPTPSEESQPRITLEPNFYYQQEDFLSSFCTAHATSYTVAMPSYIMGAVPDAAMNLVFPLGVYASVKKHLNEELEFPSDLQSWEATHVGSSARLNAYLEEWAVLTEGARNERFNAADSSPFTWGNFWGKFAGWYGLKAGRPSLEEGVYAEVVTPYDPPPRGFGPPATYRIRFTLTDWAKQPKVQKAWEELIAKHGLNVSKLQDMDVDRIFGFTDASLCGGTLDLSMNKARKMGWHGFVDTNECIKEVLGEFADLKMLPPVGR</sequence>
<dbReference type="SUPFAM" id="SSF51735">
    <property type="entry name" value="NAD(P)-binding Rossmann-fold domains"/>
    <property type="match status" value="1"/>
</dbReference>
<gene>
    <name evidence="2" type="ORF">BU26DRAFT_485317</name>
</gene>
<feature type="domain" description="PRISE-like Rossmann-fold" evidence="1">
    <location>
        <begin position="99"/>
        <end position="310"/>
    </location>
</feature>
<dbReference type="InterPro" id="IPR036291">
    <property type="entry name" value="NAD(P)-bd_dom_sf"/>
</dbReference>
<accession>A0A6A6IBH6</accession>
<proteinExistence type="predicted"/>
<evidence type="ECO:0000259" key="1">
    <source>
        <dbReference type="Pfam" id="PF22917"/>
    </source>
</evidence>
<dbReference type="Gene3D" id="3.40.50.720">
    <property type="entry name" value="NAD(P)-binding Rossmann-like Domain"/>
    <property type="match status" value="1"/>
</dbReference>
<name>A0A6A6IBH6_9PLEO</name>
<keyword evidence="3" id="KW-1185">Reference proteome</keyword>
<dbReference type="CDD" id="cd08948">
    <property type="entry name" value="5beta-POR_like_SDR_a"/>
    <property type="match status" value="1"/>
</dbReference>
<dbReference type="OrthoDB" id="1731983at2759"/>
<dbReference type="PANTHER" id="PTHR32487">
    <property type="entry name" value="3-OXO-DELTA(4,5)-STEROID 5-BETA-REDUCTASE"/>
    <property type="match status" value="1"/>
</dbReference>
<reference evidence="2" key="1">
    <citation type="journal article" date="2020" name="Stud. Mycol.">
        <title>101 Dothideomycetes genomes: a test case for predicting lifestyles and emergence of pathogens.</title>
        <authorList>
            <person name="Haridas S."/>
            <person name="Albert R."/>
            <person name="Binder M."/>
            <person name="Bloem J."/>
            <person name="Labutti K."/>
            <person name="Salamov A."/>
            <person name="Andreopoulos B."/>
            <person name="Baker S."/>
            <person name="Barry K."/>
            <person name="Bills G."/>
            <person name="Bluhm B."/>
            <person name="Cannon C."/>
            <person name="Castanera R."/>
            <person name="Culley D."/>
            <person name="Daum C."/>
            <person name="Ezra D."/>
            <person name="Gonzalez J."/>
            <person name="Henrissat B."/>
            <person name="Kuo A."/>
            <person name="Liang C."/>
            <person name="Lipzen A."/>
            <person name="Lutzoni F."/>
            <person name="Magnuson J."/>
            <person name="Mondo S."/>
            <person name="Nolan M."/>
            <person name="Ohm R."/>
            <person name="Pangilinan J."/>
            <person name="Park H.-J."/>
            <person name="Ramirez L."/>
            <person name="Alfaro M."/>
            <person name="Sun H."/>
            <person name="Tritt A."/>
            <person name="Yoshinaga Y."/>
            <person name="Zwiers L.-H."/>
            <person name="Turgeon B."/>
            <person name="Goodwin S."/>
            <person name="Spatafora J."/>
            <person name="Crous P."/>
            <person name="Grigoriev I."/>
        </authorList>
    </citation>
    <scope>NUCLEOTIDE SEQUENCE</scope>
    <source>
        <strain evidence="2">CBS 122368</strain>
    </source>
</reference>
<dbReference type="PANTHER" id="PTHR32487:SF29">
    <property type="entry name" value="NAD-DEPENDENT EPIMERASE_DEHYDRATASE DOMAIN-CONTAINING PROTEIN"/>
    <property type="match status" value="1"/>
</dbReference>
<protein>
    <submittedName>
        <fullName evidence="2">NAD dependent epimerase/dehydratase family protein-like protein</fullName>
    </submittedName>
</protein>
<dbReference type="GeneID" id="54579209"/>
<dbReference type="InterPro" id="IPR055222">
    <property type="entry name" value="PRISE-like_Rossmann-fold"/>
</dbReference>
<evidence type="ECO:0000313" key="3">
    <source>
        <dbReference type="Proteomes" id="UP000800094"/>
    </source>
</evidence>